<accession>A0A6J4QQS3</accession>
<gene>
    <name evidence="2" type="ORF">AVDCRST_MAG78-3545</name>
</gene>
<dbReference type="EMBL" id="CADCVB010000233">
    <property type="protein sequence ID" value="CAA9452243.1"/>
    <property type="molecule type" value="Genomic_DNA"/>
</dbReference>
<proteinExistence type="predicted"/>
<feature type="transmembrane region" description="Helical" evidence="1">
    <location>
        <begin position="20"/>
        <end position="44"/>
    </location>
</feature>
<evidence type="ECO:0000256" key="1">
    <source>
        <dbReference type="SAM" id="Phobius"/>
    </source>
</evidence>
<keyword evidence="1" id="KW-1133">Transmembrane helix</keyword>
<dbReference type="AlphaFoldDB" id="A0A6J4QQS3"/>
<reference evidence="2" key="1">
    <citation type="submission" date="2020-02" db="EMBL/GenBank/DDBJ databases">
        <authorList>
            <person name="Meier V. D."/>
        </authorList>
    </citation>
    <scope>NUCLEOTIDE SEQUENCE</scope>
    <source>
        <strain evidence="2">AVDCRST_MAG78</strain>
    </source>
</reference>
<organism evidence="2">
    <name type="scientific">uncultured Rubrobacteraceae bacterium</name>
    <dbReference type="NCBI Taxonomy" id="349277"/>
    <lineage>
        <taxon>Bacteria</taxon>
        <taxon>Bacillati</taxon>
        <taxon>Actinomycetota</taxon>
        <taxon>Rubrobacteria</taxon>
        <taxon>Rubrobacterales</taxon>
        <taxon>Rubrobacteraceae</taxon>
        <taxon>environmental samples</taxon>
    </lineage>
</organism>
<evidence type="ECO:0000313" key="2">
    <source>
        <dbReference type="EMBL" id="CAA9452243.1"/>
    </source>
</evidence>
<keyword evidence="1" id="KW-0472">Membrane</keyword>
<protein>
    <submittedName>
        <fullName evidence="2">Uncharacterized protein</fullName>
    </submittedName>
</protein>
<sequence length="171" mass="18626">MERPALTFPRLRCVRARRGTSWAVILLLGIGTVVVFTILVLFLADERYRRSPKPERGVVFVAARLAAGDRLSSLAPKVVLLAKKEGLVDDFLVGRSSDDETRRMVEDLRREVSAIGFWRRFVAASALIEEDPARACGELRLLAPVAEAALGKLIEAEKAIEGTGGGNGGRV</sequence>
<name>A0A6J4QQS3_9ACTN</name>
<keyword evidence="1" id="KW-0812">Transmembrane</keyword>